<dbReference type="InterPro" id="IPR025451">
    <property type="entry name" value="DUF4211"/>
</dbReference>
<name>A0A8H6W092_9AGAR</name>
<dbReference type="RefSeq" id="XP_037216017.1">
    <property type="nucleotide sequence ID" value="XM_037366623.1"/>
</dbReference>
<sequence>MGKRKHPSAEGAPPAKKARRAKVLKSDPDDSVMEFKKRKQTAVVMVDLDDDEPQIPKQKHQRETNVKKKTANVQDSDSEDATRLEKQTIMVDSDSDEELLPRRRKRLMRGSSPVEEEDEAAKPSKGRLRRKNDDADKYKLDSDDEDLELPEAPSSTSKPTKRQVLAGALEKYARARKHRSSPAPIPSDAVNDEPELDFDPIPEVDPDEENEAEQNEDDDDGEDFIVEEGEDEDAKAALDRMRYTSRDLEENFGIFVEYMVLLHDDPKWRETASEDDKEYYQTAVAALRKTIEPLSDTLVHTTWKAPFIATLQLRPSLQDGTSCDSTGNCHACWTRGMYSCDVSGSYELSTRKGTYDPDTFQKKKERGIKYGTRTSFENNAEARNLPYPPQFKLFIGARCFRRATAYHEVRHYLYNISVRVKEKIEELCAENSELENDVRAQMEAFKEQGYIDQLWGVFKFDKKRWSSMANRKDPDVWS</sequence>
<accession>A0A8H6W092</accession>
<organism evidence="4 5">
    <name type="scientific">Mycena indigotica</name>
    <dbReference type="NCBI Taxonomy" id="2126181"/>
    <lineage>
        <taxon>Eukaryota</taxon>
        <taxon>Fungi</taxon>
        <taxon>Dikarya</taxon>
        <taxon>Basidiomycota</taxon>
        <taxon>Agaricomycotina</taxon>
        <taxon>Agaricomycetes</taxon>
        <taxon>Agaricomycetidae</taxon>
        <taxon>Agaricales</taxon>
        <taxon>Marasmiineae</taxon>
        <taxon>Mycenaceae</taxon>
        <taxon>Mycena</taxon>
    </lineage>
</organism>
<dbReference type="GeneID" id="59349139"/>
<dbReference type="Proteomes" id="UP000636479">
    <property type="component" value="Unassembled WGS sequence"/>
</dbReference>
<dbReference type="OrthoDB" id="3034507at2759"/>
<feature type="domain" description="DUF4211" evidence="3">
    <location>
        <begin position="223"/>
        <end position="336"/>
    </location>
</feature>
<proteinExistence type="predicted"/>
<feature type="compositionally biased region" description="Basic and acidic residues" evidence="2">
    <location>
        <begin position="131"/>
        <end position="141"/>
    </location>
</feature>
<reference evidence="4" key="1">
    <citation type="submission" date="2020-05" db="EMBL/GenBank/DDBJ databases">
        <title>Mycena genomes resolve the evolution of fungal bioluminescence.</title>
        <authorList>
            <person name="Tsai I.J."/>
        </authorList>
    </citation>
    <scope>NUCLEOTIDE SEQUENCE</scope>
    <source>
        <strain evidence="4">171206Taipei</strain>
    </source>
</reference>
<feature type="compositionally biased region" description="Acidic residues" evidence="2">
    <location>
        <begin position="190"/>
        <end position="222"/>
    </location>
</feature>
<evidence type="ECO:0000313" key="5">
    <source>
        <dbReference type="Proteomes" id="UP000636479"/>
    </source>
</evidence>
<comment type="caution">
    <text evidence="4">The sequence shown here is derived from an EMBL/GenBank/DDBJ whole genome shotgun (WGS) entry which is preliminary data.</text>
</comment>
<evidence type="ECO:0000313" key="4">
    <source>
        <dbReference type="EMBL" id="KAF7294654.1"/>
    </source>
</evidence>
<evidence type="ECO:0000256" key="1">
    <source>
        <dbReference type="SAM" id="Coils"/>
    </source>
</evidence>
<dbReference type="EMBL" id="JACAZF010000009">
    <property type="protein sequence ID" value="KAF7294654.1"/>
    <property type="molecule type" value="Genomic_DNA"/>
</dbReference>
<evidence type="ECO:0000256" key="2">
    <source>
        <dbReference type="SAM" id="MobiDB-lite"/>
    </source>
</evidence>
<dbReference type="AlphaFoldDB" id="A0A8H6W092"/>
<dbReference type="Pfam" id="PF13926">
    <property type="entry name" value="DUF4211"/>
    <property type="match status" value="1"/>
</dbReference>
<feature type="region of interest" description="Disordered" evidence="2">
    <location>
        <begin position="1"/>
        <end position="222"/>
    </location>
</feature>
<gene>
    <name evidence="4" type="ORF">MIND_01002200</name>
</gene>
<evidence type="ECO:0000259" key="3">
    <source>
        <dbReference type="Pfam" id="PF13926"/>
    </source>
</evidence>
<keyword evidence="5" id="KW-1185">Reference proteome</keyword>
<keyword evidence="1" id="KW-0175">Coiled coil</keyword>
<feature type="coiled-coil region" evidence="1">
    <location>
        <begin position="417"/>
        <end position="444"/>
    </location>
</feature>
<protein>
    <submittedName>
        <fullName evidence="4">DUF4211 domain-containing protein</fullName>
    </submittedName>
</protein>